<organism evidence="1 2">
    <name type="scientific">Oceanobacillus limi</name>
    <dbReference type="NCBI Taxonomy" id="930131"/>
    <lineage>
        <taxon>Bacteria</taxon>
        <taxon>Bacillati</taxon>
        <taxon>Bacillota</taxon>
        <taxon>Bacilli</taxon>
        <taxon>Bacillales</taxon>
        <taxon>Bacillaceae</taxon>
        <taxon>Oceanobacillus</taxon>
    </lineage>
</organism>
<protein>
    <submittedName>
        <fullName evidence="1">Uncharacterized protein</fullName>
    </submittedName>
</protein>
<keyword evidence="2" id="KW-1185">Reference proteome</keyword>
<dbReference type="RefSeq" id="WP_090871707.1">
    <property type="nucleotide sequence ID" value="NZ_FOHE01000018.1"/>
</dbReference>
<dbReference type="Proteomes" id="UP000198618">
    <property type="component" value="Unassembled WGS sequence"/>
</dbReference>
<dbReference type="AlphaFoldDB" id="A0A1I0G2V1"/>
<name>A0A1I0G2V1_9BACI</name>
<accession>A0A1I0G2V1</accession>
<evidence type="ECO:0000313" key="2">
    <source>
        <dbReference type="Proteomes" id="UP000198618"/>
    </source>
</evidence>
<proteinExistence type="predicted"/>
<dbReference type="EMBL" id="FOHE01000018">
    <property type="protein sequence ID" value="SET64336.1"/>
    <property type="molecule type" value="Genomic_DNA"/>
</dbReference>
<reference evidence="1 2" key="1">
    <citation type="submission" date="2016-10" db="EMBL/GenBank/DDBJ databases">
        <authorList>
            <person name="de Groot N.N."/>
        </authorList>
    </citation>
    <scope>NUCLEOTIDE SEQUENCE [LARGE SCALE GENOMIC DNA]</scope>
    <source>
        <strain evidence="1 2">IBRC-M 10780</strain>
    </source>
</reference>
<evidence type="ECO:0000313" key="1">
    <source>
        <dbReference type="EMBL" id="SET64336.1"/>
    </source>
</evidence>
<dbReference type="OrthoDB" id="2918658at2"/>
<gene>
    <name evidence="1" type="ORF">SAMN05216389_11843</name>
</gene>
<sequence length="79" mass="9491">MNHDQDYDRDFDREDHLSTDNLRHILQSSHDMEVKLMRKYLIASDRIHGNPELKERLQNFAEGNAKRTDQLLEELKNLQ</sequence>